<protein>
    <recommendedName>
        <fullName evidence="4">Pt repeat family protein</fullName>
    </recommendedName>
</protein>
<organism evidence="2 3">
    <name type="scientific">Microdochium bolleyi</name>
    <dbReference type="NCBI Taxonomy" id="196109"/>
    <lineage>
        <taxon>Eukaryota</taxon>
        <taxon>Fungi</taxon>
        <taxon>Dikarya</taxon>
        <taxon>Ascomycota</taxon>
        <taxon>Pezizomycotina</taxon>
        <taxon>Sordariomycetes</taxon>
        <taxon>Xylariomycetidae</taxon>
        <taxon>Xylariales</taxon>
        <taxon>Microdochiaceae</taxon>
        <taxon>Microdochium</taxon>
    </lineage>
</organism>
<keyword evidence="3" id="KW-1185">Reference proteome</keyword>
<feature type="compositionally biased region" description="Polar residues" evidence="1">
    <location>
        <begin position="696"/>
        <end position="718"/>
    </location>
</feature>
<feature type="compositionally biased region" description="Polar residues" evidence="1">
    <location>
        <begin position="578"/>
        <end position="588"/>
    </location>
</feature>
<dbReference type="OrthoDB" id="5144858at2759"/>
<feature type="compositionally biased region" description="Polar residues" evidence="1">
    <location>
        <begin position="623"/>
        <end position="636"/>
    </location>
</feature>
<feature type="region of interest" description="Disordered" evidence="1">
    <location>
        <begin position="877"/>
        <end position="993"/>
    </location>
</feature>
<feature type="region of interest" description="Disordered" evidence="1">
    <location>
        <begin position="1"/>
        <end position="88"/>
    </location>
</feature>
<feature type="compositionally biased region" description="Low complexity" evidence="1">
    <location>
        <begin position="907"/>
        <end position="921"/>
    </location>
</feature>
<proteinExistence type="predicted"/>
<evidence type="ECO:0000256" key="1">
    <source>
        <dbReference type="SAM" id="MobiDB-lite"/>
    </source>
</evidence>
<feature type="compositionally biased region" description="Basic and acidic residues" evidence="1">
    <location>
        <begin position="21"/>
        <end position="33"/>
    </location>
</feature>
<feature type="region of interest" description="Disordered" evidence="1">
    <location>
        <begin position="623"/>
        <end position="660"/>
    </location>
</feature>
<sequence>MEGPREKPKSRGGFKGFMKSLTKDLRNQDRRGSSVDLTATTATRHVLQRETTATSTTSNLTTSQNNNSSNNNASNTASSTLPLPAKPEPLGEATELAVHVSLTFEEPLDFSYSRIYEGSPAFRASDAVCQGLLHRVDHCCQELITRKDPVALDRTNPNDGTGKPLRFEICTDIIRGSETWASRTYKSYQKQPLTGDGARDVTLSAHQIIGLFMRQHDDGFVWKDGPFREEPLPTQETFAYRPGRVQPLTCVPRNLFLEKSQAFERMPGYSMQVEITSKNQLPKPREWQKLIEVNSAQGTPLDAASGEDLFFEASYAVEGILRDARRAFAQRHLDCNSSRRCARCRPHDGDGLELKITVTNNIGPRFEHLNRTIRSNLGGFLVDADAVETVDLLNAVESACHKLRIEVDRNMSQRNDLEFNITELRGRGWILDEPLSFTIGADKSNCRRDTEAILDRVQTGLASVLRGNALKVRMTAHKRGHFIMDKTLVAREPFEASTSSTMSSQMMKKPKPNDKSRAYVVDCLQKQINKDIEMVCRDTCTVVEPEEEPEMSPQPAAVSDNAGTREAGNQAGGIVGQAVSTESPSTTGEAREENRRPDPRKRANTIGSLLSLSLLDNDELTAVDSSAQSDTNQSDNTSRRRSSLDMTRPSPVARRSTRVVRDPDTGARRFPLVTYGDRYSGVDEAVLDTHDDLVANQGTRTGTPMTATEVSTTPSTPSLVAGDGPSTPSSIIVTPRLHESFRHDTQKHEGSFEGSDVEDIGTRHEHNTVSGRSRVAAPRLAHVTSVSTEYRIPTSPLHKEESAPQSLDSAAILITSPSKTDEQQSPTLPEARPAHDVYEDDGFSQSKPDFDFSSPTPISPLSNASDIEHHQSIPALALDTSPQRPPPMSKLDTQHQYHTLPRTKQRSTATATDASSSFDATEMSSIHDDLDDDDGIDGVDDDNEQAIESGPPSPARSTSSRPSTSSGLLGRSPSGTFNRPPHQHRKSLGSAGFLGSFRDDRVAEIIGLRKALMLSPPGVPPVPPVPSRHLGTRSLSVDATKLFMRSGGGGGGAVDGAANDVRPGTSAGAVHGPTSGEHDDDAGGVPLVPAIPVLVTSKSE</sequence>
<feature type="compositionally biased region" description="Polar residues" evidence="1">
    <location>
        <begin position="843"/>
        <end position="864"/>
    </location>
</feature>
<feature type="compositionally biased region" description="Low complexity" evidence="1">
    <location>
        <begin position="51"/>
        <end position="80"/>
    </location>
</feature>
<evidence type="ECO:0000313" key="2">
    <source>
        <dbReference type="EMBL" id="KXJ95814.1"/>
    </source>
</evidence>
<feature type="region of interest" description="Disordered" evidence="1">
    <location>
        <begin position="743"/>
        <end position="775"/>
    </location>
</feature>
<name>A0A136JF91_9PEZI</name>
<feature type="compositionally biased region" description="Low complexity" evidence="1">
    <location>
        <begin position="955"/>
        <end position="976"/>
    </location>
</feature>
<dbReference type="Proteomes" id="UP000070501">
    <property type="component" value="Unassembled WGS sequence"/>
</dbReference>
<accession>A0A136JF91</accession>
<evidence type="ECO:0000313" key="3">
    <source>
        <dbReference type="Proteomes" id="UP000070501"/>
    </source>
</evidence>
<feature type="compositionally biased region" description="Acidic residues" evidence="1">
    <location>
        <begin position="929"/>
        <end position="945"/>
    </location>
</feature>
<feature type="region of interest" description="Disordered" evidence="1">
    <location>
        <begin position="544"/>
        <end position="604"/>
    </location>
</feature>
<dbReference type="EMBL" id="KQ964246">
    <property type="protein sequence ID" value="KXJ95814.1"/>
    <property type="molecule type" value="Genomic_DNA"/>
</dbReference>
<feature type="region of interest" description="Disordered" evidence="1">
    <location>
        <begin position="696"/>
        <end position="727"/>
    </location>
</feature>
<feature type="compositionally biased region" description="Polar residues" evidence="1">
    <location>
        <begin position="816"/>
        <end position="827"/>
    </location>
</feature>
<feature type="region of interest" description="Disordered" evidence="1">
    <location>
        <begin position="816"/>
        <end position="864"/>
    </location>
</feature>
<reference evidence="3" key="1">
    <citation type="submission" date="2016-02" db="EMBL/GenBank/DDBJ databases">
        <title>Draft genome sequence of Microdochium bolleyi, a fungal endophyte of beachgrass.</title>
        <authorList>
            <consortium name="DOE Joint Genome Institute"/>
            <person name="David A.S."/>
            <person name="May G."/>
            <person name="Haridas S."/>
            <person name="Lim J."/>
            <person name="Wang M."/>
            <person name="Labutti K."/>
            <person name="Lipzen A."/>
            <person name="Barry K."/>
            <person name="Grigoriev I.V."/>
        </authorList>
    </citation>
    <scope>NUCLEOTIDE SEQUENCE [LARGE SCALE GENOMIC DNA]</scope>
    <source>
        <strain evidence="3">J235TASD1</strain>
    </source>
</reference>
<gene>
    <name evidence="2" type="ORF">Micbo1qcDRAFT_28991</name>
</gene>
<dbReference type="AlphaFoldDB" id="A0A136JF91"/>
<feature type="compositionally biased region" description="Basic and acidic residues" evidence="1">
    <location>
        <begin position="589"/>
        <end position="601"/>
    </location>
</feature>
<dbReference type="InParanoid" id="A0A136JF91"/>
<evidence type="ECO:0008006" key="4">
    <source>
        <dbReference type="Google" id="ProtNLM"/>
    </source>
</evidence>
<feature type="region of interest" description="Disordered" evidence="1">
    <location>
        <begin position="1048"/>
        <end position="1086"/>
    </location>
</feature>
<dbReference type="STRING" id="196109.A0A136JF91"/>